<evidence type="ECO:0000259" key="6">
    <source>
        <dbReference type="Pfam" id="PF04932"/>
    </source>
</evidence>
<evidence type="ECO:0000256" key="3">
    <source>
        <dbReference type="ARBA" id="ARBA00022989"/>
    </source>
</evidence>
<feature type="transmembrane region" description="Helical" evidence="5">
    <location>
        <begin position="196"/>
        <end position="224"/>
    </location>
</feature>
<evidence type="ECO:0000256" key="2">
    <source>
        <dbReference type="ARBA" id="ARBA00022692"/>
    </source>
</evidence>
<dbReference type="AlphaFoldDB" id="A0A1H3UN94"/>
<keyword evidence="3 5" id="KW-1133">Transmembrane helix</keyword>
<comment type="subcellular location">
    <subcellularLocation>
        <location evidence="1">Membrane</location>
        <topology evidence="1">Multi-pass membrane protein</topology>
    </subcellularLocation>
</comment>
<dbReference type="EMBL" id="FNPI01000023">
    <property type="protein sequence ID" value="SDZ63305.1"/>
    <property type="molecule type" value="Genomic_DNA"/>
</dbReference>
<dbReference type="GO" id="GO:0016874">
    <property type="term" value="F:ligase activity"/>
    <property type="evidence" value="ECO:0007669"/>
    <property type="project" value="UniProtKB-KW"/>
</dbReference>
<keyword evidence="8" id="KW-1185">Reference proteome</keyword>
<reference evidence="8" key="1">
    <citation type="submission" date="2016-10" db="EMBL/GenBank/DDBJ databases">
        <authorList>
            <person name="Varghese N."/>
            <person name="Submissions S."/>
        </authorList>
    </citation>
    <scope>NUCLEOTIDE SEQUENCE [LARGE SCALE GENOMIC DNA]</scope>
    <source>
        <strain evidence="8">SP</strain>
    </source>
</reference>
<accession>A0A1H3UN94</accession>
<feature type="transmembrane region" description="Helical" evidence="5">
    <location>
        <begin position="170"/>
        <end position="190"/>
    </location>
</feature>
<dbReference type="Pfam" id="PF04932">
    <property type="entry name" value="Wzy_C"/>
    <property type="match status" value="1"/>
</dbReference>
<feature type="transmembrane region" description="Helical" evidence="5">
    <location>
        <begin position="245"/>
        <end position="266"/>
    </location>
</feature>
<dbReference type="OrthoDB" id="5143502at2"/>
<keyword evidence="2 5" id="KW-0812">Transmembrane</keyword>
<dbReference type="GO" id="GO:0016020">
    <property type="term" value="C:membrane"/>
    <property type="evidence" value="ECO:0007669"/>
    <property type="project" value="UniProtKB-SubCell"/>
</dbReference>
<evidence type="ECO:0000256" key="1">
    <source>
        <dbReference type="ARBA" id="ARBA00004141"/>
    </source>
</evidence>
<feature type="transmembrane region" description="Helical" evidence="5">
    <location>
        <begin position="129"/>
        <end position="149"/>
    </location>
</feature>
<organism evidence="7 8">
    <name type="scientific">Evansella caseinilytica</name>
    <dbReference type="NCBI Taxonomy" id="1503961"/>
    <lineage>
        <taxon>Bacteria</taxon>
        <taxon>Bacillati</taxon>
        <taxon>Bacillota</taxon>
        <taxon>Bacilli</taxon>
        <taxon>Bacillales</taxon>
        <taxon>Bacillaceae</taxon>
        <taxon>Evansella</taxon>
    </lineage>
</organism>
<dbReference type="Proteomes" id="UP000198935">
    <property type="component" value="Unassembled WGS sequence"/>
</dbReference>
<dbReference type="InterPro" id="IPR007016">
    <property type="entry name" value="O-antigen_ligase-rel_domated"/>
</dbReference>
<name>A0A1H3UN94_9BACI</name>
<gene>
    <name evidence="7" type="ORF">SAMN05421736_12324</name>
</gene>
<feature type="transmembrane region" description="Helical" evidence="5">
    <location>
        <begin position="97"/>
        <end position="117"/>
    </location>
</feature>
<keyword evidence="4 5" id="KW-0472">Membrane</keyword>
<dbReference type="PANTHER" id="PTHR37422:SF13">
    <property type="entry name" value="LIPOPOLYSACCHARIDE BIOSYNTHESIS PROTEIN PA4999-RELATED"/>
    <property type="match status" value="1"/>
</dbReference>
<feature type="domain" description="O-antigen ligase-related" evidence="6">
    <location>
        <begin position="197"/>
        <end position="354"/>
    </location>
</feature>
<evidence type="ECO:0000256" key="5">
    <source>
        <dbReference type="SAM" id="Phobius"/>
    </source>
</evidence>
<sequence>MAYSALDGKNNQNDVIIILPIIFMAFLLHQSSVIFGVNLSLSDLFCIVIFFLLLNRNQLYIPTVPFVFFLTISILVLMTALILVPRQFMYTPEPAKVLADYIKLGAVFVYFLIGYNLDKLKLLKKTLSYYSFSGIGIGLLGIGLTFLNIQSLTEFLYFAGIRYKGLMIDPNYFSVLQVTAFVFISRSAAIKARYKWLALFIIVLSILVSGSKTGLLTLFIYLAFRLAEYIFLTRKRAGALIMQMIVFVLVLAASPIIFGIVNQLLLQAVSSIPSLERLQFLFTDFNQAFSESGSGRNTTWEVAVQIIQASPVFGIGIGTYSNLAYELFDSYNVSHNTFLQLLAEWGILAASLFFAAVFSMLGKVTFSYESQSETTIVLRDILLILLIGSLAISLNNARFFWLCLGALISSLQLKYESRKAINKVNGIEGNTNEKNCTGSHAINNTF</sequence>
<evidence type="ECO:0000256" key="4">
    <source>
        <dbReference type="ARBA" id="ARBA00023136"/>
    </source>
</evidence>
<protein>
    <submittedName>
        <fullName evidence="7">O-Antigen ligase</fullName>
    </submittedName>
</protein>
<proteinExistence type="predicted"/>
<feature type="transmembrane region" description="Helical" evidence="5">
    <location>
        <begin position="35"/>
        <end position="54"/>
    </location>
</feature>
<feature type="transmembrane region" description="Helical" evidence="5">
    <location>
        <begin position="376"/>
        <end position="393"/>
    </location>
</feature>
<keyword evidence="7" id="KW-0436">Ligase</keyword>
<dbReference type="InterPro" id="IPR051533">
    <property type="entry name" value="WaaL-like"/>
</dbReference>
<feature type="transmembrane region" description="Helical" evidence="5">
    <location>
        <begin position="66"/>
        <end position="85"/>
    </location>
</feature>
<feature type="transmembrane region" description="Helical" evidence="5">
    <location>
        <begin position="345"/>
        <end position="364"/>
    </location>
</feature>
<evidence type="ECO:0000313" key="8">
    <source>
        <dbReference type="Proteomes" id="UP000198935"/>
    </source>
</evidence>
<evidence type="ECO:0000313" key="7">
    <source>
        <dbReference type="EMBL" id="SDZ63305.1"/>
    </source>
</evidence>
<dbReference type="PANTHER" id="PTHR37422">
    <property type="entry name" value="TEICHURONIC ACID BIOSYNTHESIS PROTEIN TUAE"/>
    <property type="match status" value="1"/>
</dbReference>
<dbReference type="STRING" id="1503961.SAMN05421736_12324"/>